<feature type="region of interest" description="Disordered" evidence="1">
    <location>
        <begin position="160"/>
        <end position="209"/>
    </location>
</feature>
<reference evidence="2 3" key="1">
    <citation type="submission" date="2014-04" db="EMBL/GenBank/DDBJ databases">
        <title>Evolutionary Origins and Diversification of the Mycorrhizal Mutualists.</title>
        <authorList>
            <consortium name="DOE Joint Genome Institute"/>
            <consortium name="Mycorrhizal Genomics Consortium"/>
            <person name="Kohler A."/>
            <person name="Kuo A."/>
            <person name="Nagy L.G."/>
            <person name="Floudas D."/>
            <person name="Copeland A."/>
            <person name="Barry K.W."/>
            <person name="Cichocki N."/>
            <person name="Veneault-Fourrey C."/>
            <person name="LaButti K."/>
            <person name="Lindquist E.A."/>
            <person name="Lipzen A."/>
            <person name="Lundell T."/>
            <person name="Morin E."/>
            <person name="Murat C."/>
            <person name="Riley R."/>
            <person name="Ohm R."/>
            <person name="Sun H."/>
            <person name="Tunlid A."/>
            <person name="Henrissat B."/>
            <person name="Grigoriev I.V."/>
            <person name="Hibbett D.S."/>
            <person name="Martin F."/>
        </authorList>
    </citation>
    <scope>NUCLEOTIDE SEQUENCE [LARGE SCALE GENOMIC DNA]</scope>
    <source>
        <strain evidence="2 3">MD-312</strain>
    </source>
</reference>
<sequence length="947" mass="104930">MSCQPPVLHEVTEASPWPQQVQNVAHLLRQPLPSRVYSGPYPYASNMCSSLLDELAQKRPPSSPSSSEDQTSRADRVFDLVLSTVATLRALAQLKDDPRPTTPLWSSLIRGLGYALTEDATIICETPFVRPRFPSVIEQEVMDGTATVLISYIIKDSGDVQPSGSADMRLDPRSTFSRSKRGSRDVYADTDDSSSSCSSDHSSDRSSSSIHVPVDAHVIPGQGRRGCVVLPVICVADSDNIMSLLGSVLYQRRLWGIDEPVVGIECSKYGTMARVFLGWLSDERAHNCSLPIVHIARCIASAPSDAIGLFDLTQPASALALAQFILGLDCHFRAIVSGRVLKSELDTLCWRADHFHECPNKFEGDHDGEQWKDRIVKWVQDVDKLDVAELPYKPSHHDLALPIPIMEFSKLADIPEAPEQSGSVHDDRIDRGRSRTRKSGSAKPENTAQSRSQSRYSNSRFARGDGGDLDGDASINTWLFERNAFTIGRIKLSGEATDSAEINAMIDHYDSMTKFVWPQTWNAEVKLPEVDGAVKELKVELFRQYSDISQKTWARAPLDDRHVRALSDWLSALLFSTVGMYTLYANKARPVVYEAEARHEWDTLLYRFYVSQSESVSQTAFLERNLNLPRNTAVDHDNDSLFDQQKALANGYVAHCTAAQFALVSQPGLDLNASLLSQGDKEVGVLGVAIQASSQALNSLMQVPKSPGMRARVIEHAMVEPTQGKCDAILVVPVDSKLPLELALVQQSQKSQEPGLPESSKTSSKRPQPHSAVRTNKTNKTVLRDPVASSCREPIPEANYGILPQTLEGNVLLPSLVAEYKKHEHSPMAALNQGRIYCVAAVTFLAALGIEEYPVYGLVTNGNVGAVLLSWKSPASKNIYIMERSIRTFNLSRPIEAFQFAAFLLRLRDKDDELRRVFQERSYVRNGQAVTRWTMQEQISLLNAKQS</sequence>
<dbReference type="OrthoDB" id="2758165at2759"/>
<gene>
    <name evidence="2" type="ORF">HYDPIDRAFT_42675</name>
</gene>
<dbReference type="AlphaFoldDB" id="A0A0C9V744"/>
<dbReference type="Proteomes" id="UP000053820">
    <property type="component" value="Unassembled WGS sequence"/>
</dbReference>
<protein>
    <submittedName>
        <fullName evidence="2">Uncharacterized protein</fullName>
    </submittedName>
</protein>
<evidence type="ECO:0000313" key="2">
    <source>
        <dbReference type="EMBL" id="KIJ61469.1"/>
    </source>
</evidence>
<feature type="compositionally biased region" description="Low complexity" evidence="1">
    <location>
        <begin position="449"/>
        <end position="460"/>
    </location>
</feature>
<feature type="compositionally biased region" description="Low complexity" evidence="1">
    <location>
        <begin position="193"/>
        <end position="209"/>
    </location>
</feature>
<proteinExistence type="predicted"/>
<dbReference type="HOGENOM" id="CLU_007832_0_0_1"/>
<dbReference type="EMBL" id="KN839862">
    <property type="protein sequence ID" value="KIJ61469.1"/>
    <property type="molecule type" value="Genomic_DNA"/>
</dbReference>
<feature type="compositionally biased region" description="Basic and acidic residues" evidence="1">
    <location>
        <begin position="424"/>
        <end position="433"/>
    </location>
</feature>
<name>A0A0C9V744_9AGAM</name>
<feature type="region of interest" description="Disordered" evidence="1">
    <location>
        <begin position="416"/>
        <end position="463"/>
    </location>
</feature>
<organism evidence="2 3">
    <name type="scientific">Hydnomerulius pinastri MD-312</name>
    <dbReference type="NCBI Taxonomy" id="994086"/>
    <lineage>
        <taxon>Eukaryota</taxon>
        <taxon>Fungi</taxon>
        <taxon>Dikarya</taxon>
        <taxon>Basidiomycota</taxon>
        <taxon>Agaricomycotina</taxon>
        <taxon>Agaricomycetes</taxon>
        <taxon>Agaricomycetidae</taxon>
        <taxon>Boletales</taxon>
        <taxon>Boletales incertae sedis</taxon>
        <taxon>Leucogyrophana</taxon>
    </lineage>
</organism>
<accession>A0A0C9V744</accession>
<feature type="region of interest" description="Disordered" evidence="1">
    <location>
        <begin position="746"/>
        <end position="787"/>
    </location>
</feature>
<evidence type="ECO:0000313" key="3">
    <source>
        <dbReference type="Proteomes" id="UP000053820"/>
    </source>
</evidence>
<keyword evidence="3" id="KW-1185">Reference proteome</keyword>
<evidence type="ECO:0000256" key="1">
    <source>
        <dbReference type="SAM" id="MobiDB-lite"/>
    </source>
</evidence>